<evidence type="ECO:0000256" key="6">
    <source>
        <dbReference type="ARBA" id="ARBA00022989"/>
    </source>
</evidence>
<evidence type="ECO:0000256" key="2">
    <source>
        <dbReference type="ARBA" id="ARBA00008472"/>
    </source>
</evidence>
<proteinExistence type="inferred from homology"/>
<keyword evidence="5 9" id="KW-0812">Transmembrane</keyword>
<feature type="transmembrane region" description="Helical" evidence="9">
    <location>
        <begin position="119"/>
        <end position="142"/>
    </location>
</feature>
<keyword evidence="7 9" id="KW-0472">Membrane</keyword>
<dbReference type="InterPro" id="IPR000440">
    <property type="entry name" value="NADH_UbQ/plastoQ_OxRdtase_su3"/>
</dbReference>
<comment type="similarity">
    <text evidence="2 9">Belongs to the complex I subunit 3 family.</text>
</comment>
<dbReference type="GO" id="GO:0031966">
    <property type="term" value="C:mitochondrial membrane"/>
    <property type="evidence" value="ECO:0007669"/>
    <property type="project" value="UniProtKB-SubCell"/>
</dbReference>
<dbReference type="PANTHER" id="PTHR11058:SF9">
    <property type="entry name" value="NADH-UBIQUINONE OXIDOREDUCTASE CHAIN 3"/>
    <property type="match status" value="1"/>
</dbReference>
<comment type="function">
    <text evidence="9">Core subunit of the mitochondrial membrane respiratory chain NADH dehydrogenase (Complex I) which catalyzes electron transfer from NADH through the respiratory chain, using ubiquinone as an electron acceptor. Essential for the catalytic activity of complex I.</text>
</comment>
<dbReference type="Gene3D" id="1.20.58.1610">
    <property type="entry name" value="NADH:ubiquinone/plastoquinone oxidoreductase, chain 3"/>
    <property type="match status" value="1"/>
</dbReference>
<reference evidence="10" key="1">
    <citation type="submission" date="2021-01" db="EMBL/GenBank/DDBJ databases">
        <title>Organellar DNAs of a non-photosynthetic diatom.</title>
        <authorList>
            <person name="Kamikawa R."/>
            <person name="Tanizawa Y."/>
        </authorList>
    </citation>
    <scope>NUCLEOTIDE SEQUENCE</scope>
    <source>
        <strain evidence="10">NIES-4239</strain>
    </source>
</reference>
<dbReference type="InterPro" id="IPR023043">
    <property type="entry name" value="NAD(P)H_OxRDtase_bac/plastid"/>
</dbReference>
<dbReference type="GO" id="GO:0008137">
    <property type="term" value="F:NADH dehydrogenase (ubiquinone) activity"/>
    <property type="evidence" value="ECO:0007669"/>
    <property type="project" value="UniProtKB-UniRule"/>
</dbReference>
<keyword evidence="6 9" id="KW-1133">Transmembrane helix</keyword>
<keyword evidence="9 10" id="KW-0496">Mitochondrion</keyword>
<gene>
    <name evidence="10" type="primary">nad3</name>
</gene>
<dbReference type="AlphaFoldDB" id="A0A7R7TQR9"/>
<evidence type="ECO:0000313" key="10">
    <source>
        <dbReference type="EMBL" id="BCQ06519.1"/>
    </source>
</evidence>
<keyword evidence="4 9" id="KW-0813">Transport</keyword>
<protein>
    <recommendedName>
        <fullName evidence="3 9">NADH-ubiquinone oxidoreductase chain 3</fullName>
        <ecNumber evidence="9">7.1.1.2</ecNumber>
    </recommendedName>
</protein>
<keyword evidence="9" id="KW-1278">Translocase</keyword>
<dbReference type="EMBL" id="LC600866">
    <property type="protein sequence ID" value="BCQ06519.1"/>
    <property type="molecule type" value="Genomic_DNA"/>
</dbReference>
<evidence type="ECO:0000256" key="8">
    <source>
        <dbReference type="ARBA" id="ARBA00049551"/>
    </source>
</evidence>
<dbReference type="Pfam" id="PF00507">
    <property type="entry name" value="Oxidored_q4"/>
    <property type="match status" value="1"/>
</dbReference>
<keyword evidence="9" id="KW-0830">Ubiquinone</keyword>
<evidence type="ECO:0000256" key="7">
    <source>
        <dbReference type="ARBA" id="ARBA00023136"/>
    </source>
</evidence>
<dbReference type="HAMAP" id="MF_01394">
    <property type="entry name" value="NDH1_NuoA"/>
    <property type="match status" value="1"/>
</dbReference>
<evidence type="ECO:0000256" key="3">
    <source>
        <dbReference type="ARBA" id="ARBA00021007"/>
    </source>
</evidence>
<organism evidence="10">
    <name type="scientific">Nitzschia putrida</name>
    <dbReference type="NCBI Taxonomy" id="2742595"/>
    <lineage>
        <taxon>Eukaryota</taxon>
        <taxon>Sar</taxon>
        <taxon>Stramenopiles</taxon>
        <taxon>Ochrophyta</taxon>
        <taxon>Bacillariophyta</taxon>
        <taxon>Bacillariophyceae</taxon>
        <taxon>Bacillariophycidae</taxon>
        <taxon>Bacillariales</taxon>
        <taxon>Bacillariaceae</taxon>
        <taxon>Nitzschia</taxon>
    </lineage>
</organism>
<keyword evidence="9" id="KW-0679">Respiratory chain</keyword>
<accession>A0A7R7TQR9</accession>
<dbReference type="InterPro" id="IPR038430">
    <property type="entry name" value="NDAH_ubi_oxred_su3_sf"/>
</dbReference>
<name>A0A7R7TQR9_9STRA</name>
<feature type="transmembrane region" description="Helical" evidence="9">
    <location>
        <begin position="87"/>
        <end position="107"/>
    </location>
</feature>
<dbReference type="GO" id="GO:0030964">
    <property type="term" value="C:NADH dehydrogenase complex"/>
    <property type="evidence" value="ECO:0007669"/>
    <property type="project" value="TreeGrafter"/>
</dbReference>
<dbReference type="EC" id="7.1.1.2" evidence="9"/>
<keyword evidence="9" id="KW-0249">Electron transport</keyword>
<keyword evidence="9" id="KW-0520">NAD</keyword>
<sequence>MGINLFLQNFLVSNNYLEQFNLLNNSPIREEYLGIFIYFCFATVLALVIVVLSYFLVIQSPETEKLSTYECGFEAYGDTRTQFNVRFYIIAILFILFDIEIIFLVPWCTSISQLNLLGFWSMVEFLVELGIGFIYAWCVGAIEWS</sequence>
<comment type="subcellular location">
    <subcellularLocation>
        <location evidence="1">Membrane</location>
        <topology evidence="1">Multi-pass membrane protein</topology>
    </subcellularLocation>
    <subcellularLocation>
        <location evidence="9">Mitochondrion membrane</location>
        <topology evidence="9">Multi-pass membrane protein</topology>
    </subcellularLocation>
</comment>
<evidence type="ECO:0000256" key="4">
    <source>
        <dbReference type="ARBA" id="ARBA00022448"/>
    </source>
</evidence>
<evidence type="ECO:0000256" key="5">
    <source>
        <dbReference type="ARBA" id="ARBA00022692"/>
    </source>
</evidence>
<geneLocation type="mitochondrion" evidence="10"/>
<evidence type="ECO:0000256" key="1">
    <source>
        <dbReference type="ARBA" id="ARBA00004141"/>
    </source>
</evidence>
<dbReference type="PANTHER" id="PTHR11058">
    <property type="entry name" value="NADH-UBIQUINONE OXIDOREDUCTASE CHAIN 3"/>
    <property type="match status" value="1"/>
</dbReference>
<dbReference type="GO" id="GO:0016651">
    <property type="term" value="F:oxidoreductase activity, acting on NAD(P)H"/>
    <property type="evidence" value="ECO:0007669"/>
    <property type="project" value="InterPro"/>
</dbReference>
<feature type="transmembrane region" description="Helical" evidence="9">
    <location>
        <begin position="32"/>
        <end position="57"/>
    </location>
</feature>
<comment type="catalytic activity">
    <reaction evidence="8 9">
        <text>a ubiquinone + NADH + 5 H(+)(in) = a ubiquinol + NAD(+) + 4 H(+)(out)</text>
        <dbReference type="Rhea" id="RHEA:29091"/>
        <dbReference type="Rhea" id="RHEA-COMP:9565"/>
        <dbReference type="Rhea" id="RHEA-COMP:9566"/>
        <dbReference type="ChEBI" id="CHEBI:15378"/>
        <dbReference type="ChEBI" id="CHEBI:16389"/>
        <dbReference type="ChEBI" id="CHEBI:17976"/>
        <dbReference type="ChEBI" id="CHEBI:57540"/>
        <dbReference type="ChEBI" id="CHEBI:57945"/>
        <dbReference type="EC" id="7.1.1.2"/>
    </reaction>
</comment>
<evidence type="ECO:0000256" key="9">
    <source>
        <dbReference type="RuleBase" id="RU003640"/>
    </source>
</evidence>